<dbReference type="GO" id="GO:0004930">
    <property type="term" value="F:G protein-coupled receptor activity"/>
    <property type="evidence" value="ECO:0007669"/>
    <property type="project" value="UniProtKB-KW"/>
</dbReference>
<dbReference type="InterPro" id="IPR017452">
    <property type="entry name" value="GPCR_Rhodpsn_7TM"/>
</dbReference>
<reference evidence="13 14" key="1">
    <citation type="journal article" date="2024" name="bioRxiv">
        <title>A reference genome for Trichogramma kaykai: A tiny desert-dwelling parasitoid wasp with competing sex-ratio distorters.</title>
        <authorList>
            <person name="Culotta J."/>
            <person name="Lindsey A.R."/>
        </authorList>
    </citation>
    <scope>NUCLEOTIDE SEQUENCE [LARGE SCALE GENOMIC DNA]</scope>
    <source>
        <strain evidence="13 14">KSX58</strain>
    </source>
</reference>
<dbReference type="PANTHER" id="PTHR45695">
    <property type="entry name" value="LEUCOKININ RECEPTOR-RELATED"/>
    <property type="match status" value="1"/>
</dbReference>
<dbReference type="Gene3D" id="1.20.1070.10">
    <property type="entry name" value="Rhodopsin 7-helix transmembrane proteins"/>
    <property type="match status" value="1"/>
</dbReference>
<evidence type="ECO:0000256" key="7">
    <source>
        <dbReference type="ARBA" id="ARBA00023170"/>
    </source>
</evidence>
<evidence type="ECO:0000256" key="9">
    <source>
        <dbReference type="RuleBase" id="RU000688"/>
    </source>
</evidence>
<feature type="region of interest" description="Disordered" evidence="10">
    <location>
        <begin position="275"/>
        <end position="308"/>
    </location>
</feature>
<dbReference type="Proteomes" id="UP001627154">
    <property type="component" value="Unassembled WGS sequence"/>
</dbReference>
<keyword evidence="4 11" id="KW-1133">Transmembrane helix</keyword>
<dbReference type="CDD" id="cd00637">
    <property type="entry name" value="7tm_classA_rhodopsin-like"/>
    <property type="match status" value="1"/>
</dbReference>
<comment type="subcellular location">
    <subcellularLocation>
        <location evidence="1">Membrane</location>
        <topology evidence="1">Multi-pass membrane protein</topology>
    </subcellularLocation>
</comment>
<evidence type="ECO:0000256" key="5">
    <source>
        <dbReference type="ARBA" id="ARBA00023040"/>
    </source>
</evidence>
<feature type="compositionally biased region" description="Polar residues" evidence="10">
    <location>
        <begin position="275"/>
        <end position="296"/>
    </location>
</feature>
<evidence type="ECO:0000313" key="14">
    <source>
        <dbReference type="Proteomes" id="UP001627154"/>
    </source>
</evidence>
<keyword evidence="14" id="KW-1185">Reference proteome</keyword>
<keyword evidence="8 9" id="KW-0807">Transducer</keyword>
<evidence type="ECO:0000256" key="4">
    <source>
        <dbReference type="ARBA" id="ARBA00022989"/>
    </source>
</evidence>
<evidence type="ECO:0000259" key="12">
    <source>
        <dbReference type="PROSITE" id="PS50262"/>
    </source>
</evidence>
<dbReference type="InterPro" id="IPR000276">
    <property type="entry name" value="GPCR_Rhodpsn"/>
</dbReference>
<dbReference type="PANTHER" id="PTHR45695:SF9">
    <property type="entry name" value="LEUCOKININ RECEPTOR"/>
    <property type="match status" value="1"/>
</dbReference>
<keyword evidence="5 9" id="KW-0297">G-protein coupled receptor</keyword>
<keyword evidence="7 9" id="KW-0675">Receptor</keyword>
<dbReference type="PRINTS" id="PR00237">
    <property type="entry name" value="GPCRRHODOPSN"/>
</dbReference>
<comment type="similarity">
    <text evidence="2 9">Belongs to the G-protein coupled receptor 1 family.</text>
</comment>
<feature type="transmembrane region" description="Helical" evidence="11">
    <location>
        <begin position="94"/>
        <end position="118"/>
    </location>
</feature>
<evidence type="ECO:0000256" key="10">
    <source>
        <dbReference type="SAM" id="MobiDB-lite"/>
    </source>
</evidence>
<evidence type="ECO:0000313" key="13">
    <source>
        <dbReference type="EMBL" id="KAL3394009.1"/>
    </source>
</evidence>
<keyword evidence="3 9" id="KW-0812">Transmembrane</keyword>
<feature type="transmembrane region" description="Helical" evidence="11">
    <location>
        <begin position="234"/>
        <end position="259"/>
    </location>
</feature>
<evidence type="ECO:0000256" key="6">
    <source>
        <dbReference type="ARBA" id="ARBA00023136"/>
    </source>
</evidence>
<comment type="caution">
    <text evidence="13">The sequence shown here is derived from an EMBL/GenBank/DDBJ whole genome shotgun (WGS) entry which is preliminary data.</text>
</comment>
<dbReference type="Pfam" id="PF00001">
    <property type="entry name" value="7tm_1"/>
    <property type="match status" value="1"/>
</dbReference>
<dbReference type="PROSITE" id="PS00237">
    <property type="entry name" value="G_PROTEIN_RECEP_F1_1"/>
    <property type="match status" value="1"/>
</dbReference>
<sequence>MWREFIVLDEIWISSKNSEKSLLNITQLLPLILDCFQLESHLAKYDYAFKITLQAFLWPTVVIGVVGNLAVLIRIFAGYTSKLSNNSNVPLKTFYLFSLVSFAVSDLLFLVSSGTNALATISRDKVGLWNLPSWTCSVLPYLQTVAVISGSITLTGIAVDRYKALEINPAWSRGLSWPCVTLYNLFLWLLAFGVSYPILGMYTIRTFKYRGEHGCVEGFQCGLESDINVHYNAALVYSIIFAVIFMPLIIVFITVHVLLASNILRFRLHSSEMHQSSGNNSQPAAAENSTGPSEATNNPLRLPPNEPLNMTKRKRRIIKIISVLIIVYIVGKLPSWILLMCKLRISLKGMFWVYVQQIFSSLMLLNAALNPFLYAFLSETLSVIDVLKKVRCCKKNDPVYSIPNC</sequence>
<evidence type="ECO:0000256" key="8">
    <source>
        <dbReference type="ARBA" id="ARBA00023224"/>
    </source>
</evidence>
<dbReference type="SUPFAM" id="SSF81321">
    <property type="entry name" value="Family A G protein-coupled receptor-like"/>
    <property type="match status" value="1"/>
</dbReference>
<evidence type="ECO:0000256" key="2">
    <source>
        <dbReference type="ARBA" id="ARBA00010663"/>
    </source>
</evidence>
<feature type="transmembrane region" description="Helical" evidence="11">
    <location>
        <begin position="351"/>
        <end position="377"/>
    </location>
</feature>
<name>A0ABD2WMS4_9HYME</name>
<keyword evidence="6 11" id="KW-0472">Membrane</keyword>
<organism evidence="13 14">
    <name type="scientific">Trichogramma kaykai</name>
    <dbReference type="NCBI Taxonomy" id="54128"/>
    <lineage>
        <taxon>Eukaryota</taxon>
        <taxon>Metazoa</taxon>
        <taxon>Ecdysozoa</taxon>
        <taxon>Arthropoda</taxon>
        <taxon>Hexapoda</taxon>
        <taxon>Insecta</taxon>
        <taxon>Pterygota</taxon>
        <taxon>Neoptera</taxon>
        <taxon>Endopterygota</taxon>
        <taxon>Hymenoptera</taxon>
        <taxon>Apocrita</taxon>
        <taxon>Proctotrupomorpha</taxon>
        <taxon>Chalcidoidea</taxon>
        <taxon>Trichogrammatidae</taxon>
        <taxon>Trichogramma</taxon>
    </lineage>
</organism>
<gene>
    <name evidence="13" type="ORF">TKK_011682</name>
</gene>
<dbReference type="EMBL" id="JBJJXI010000094">
    <property type="protein sequence ID" value="KAL3394009.1"/>
    <property type="molecule type" value="Genomic_DNA"/>
</dbReference>
<feature type="transmembrane region" description="Helical" evidence="11">
    <location>
        <begin position="180"/>
        <end position="199"/>
    </location>
</feature>
<dbReference type="PROSITE" id="PS50262">
    <property type="entry name" value="G_PROTEIN_RECEP_F1_2"/>
    <property type="match status" value="1"/>
</dbReference>
<feature type="transmembrane region" description="Helical" evidence="11">
    <location>
        <begin position="317"/>
        <end position="339"/>
    </location>
</feature>
<evidence type="ECO:0000256" key="3">
    <source>
        <dbReference type="ARBA" id="ARBA00022692"/>
    </source>
</evidence>
<feature type="domain" description="G-protein coupled receptors family 1 profile" evidence="12">
    <location>
        <begin position="67"/>
        <end position="374"/>
    </location>
</feature>
<dbReference type="AlphaFoldDB" id="A0ABD2WMS4"/>
<protein>
    <recommendedName>
        <fullName evidence="12">G-protein coupled receptors family 1 profile domain-containing protein</fullName>
    </recommendedName>
</protein>
<feature type="transmembrane region" description="Helical" evidence="11">
    <location>
        <begin position="55"/>
        <end position="73"/>
    </location>
</feature>
<dbReference type="GO" id="GO:0016020">
    <property type="term" value="C:membrane"/>
    <property type="evidence" value="ECO:0007669"/>
    <property type="project" value="UniProtKB-SubCell"/>
</dbReference>
<evidence type="ECO:0000256" key="1">
    <source>
        <dbReference type="ARBA" id="ARBA00004141"/>
    </source>
</evidence>
<proteinExistence type="inferred from homology"/>
<evidence type="ECO:0000256" key="11">
    <source>
        <dbReference type="SAM" id="Phobius"/>
    </source>
</evidence>
<accession>A0ABD2WMS4</accession>